<dbReference type="InterPro" id="IPR016181">
    <property type="entry name" value="Acyl_CoA_acyltransferase"/>
</dbReference>
<dbReference type="STRING" id="1538463.B0T36_00435"/>
<dbReference type="AlphaFoldDB" id="A0A1V2TM99"/>
<keyword evidence="1 5" id="KW-0808">Transferase</keyword>
<dbReference type="EMBL" id="MUMY01000001">
    <property type="protein sequence ID" value="ONM50644.1"/>
    <property type="molecule type" value="Genomic_DNA"/>
</dbReference>
<dbReference type="PANTHER" id="PTHR43792:SF8">
    <property type="entry name" value="[RIBOSOMAL PROTEIN US5]-ALANINE N-ACETYLTRANSFERASE"/>
    <property type="match status" value="1"/>
</dbReference>
<sequence length="180" mass="19026">MIAEQLPCTDGDVRVRQLRHDDAEAFARGTDDEAVKRYGHLPLPEYTPEIVRDQIDGVIADGLADGSLAVLAIADAESDEFLGSIVLFDFSTDRAEVGFWLAPWARGRGAAQHALRAIARAAAARGLSRLDARTVPENTGSRKVLEAGGFTQVGEPTVTTAPSGAELTSLAYTCSLSGAS</sequence>
<gene>
    <name evidence="5" type="ORF">B0T46_01750</name>
</gene>
<name>A0A1V2TM99_9NOCA</name>
<comment type="similarity">
    <text evidence="3">Belongs to the acetyltransferase family. RimJ subfamily.</text>
</comment>
<evidence type="ECO:0000313" key="5">
    <source>
        <dbReference type="EMBL" id="ONM50644.1"/>
    </source>
</evidence>
<evidence type="ECO:0000313" key="6">
    <source>
        <dbReference type="Proteomes" id="UP000188836"/>
    </source>
</evidence>
<evidence type="ECO:0000256" key="2">
    <source>
        <dbReference type="ARBA" id="ARBA00023315"/>
    </source>
</evidence>
<dbReference type="InterPro" id="IPR051531">
    <property type="entry name" value="N-acetyltransferase"/>
</dbReference>
<dbReference type="GO" id="GO:0016747">
    <property type="term" value="F:acyltransferase activity, transferring groups other than amino-acyl groups"/>
    <property type="evidence" value="ECO:0007669"/>
    <property type="project" value="InterPro"/>
</dbReference>
<feature type="domain" description="N-acetyltransferase" evidence="4">
    <location>
        <begin position="13"/>
        <end position="177"/>
    </location>
</feature>
<keyword evidence="6" id="KW-1185">Reference proteome</keyword>
<dbReference type="OrthoDB" id="9132139at2"/>
<dbReference type="SUPFAM" id="SSF55729">
    <property type="entry name" value="Acyl-CoA N-acyltransferases (Nat)"/>
    <property type="match status" value="1"/>
</dbReference>
<evidence type="ECO:0000256" key="1">
    <source>
        <dbReference type="ARBA" id="ARBA00022679"/>
    </source>
</evidence>
<dbReference type="Proteomes" id="UP000188836">
    <property type="component" value="Unassembled WGS sequence"/>
</dbReference>
<dbReference type="Gene3D" id="3.40.630.30">
    <property type="match status" value="1"/>
</dbReference>
<proteinExistence type="inferred from homology"/>
<dbReference type="InterPro" id="IPR000182">
    <property type="entry name" value="GNAT_dom"/>
</dbReference>
<comment type="caution">
    <text evidence="5">The sequence shown here is derived from an EMBL/GenBank/DDBJ whole genome shotgun (WGS) entry which is preliminary data.</text>
</comment>
<evidence type="ECO:0000259" key="4">
    <source>
        <dbReference type="PROSITE" id="PS51186"/>
    </source>
</evidence>
<dbReference type="PROSITE" id="PS51186">
    <property type="entry name" value="GNAT"/>
    <property type="match status" value="1"/>
</dbReference>
<keyword evidence="2" id="KW-0012">Acyltransferase</keyword>
<dbReference type="RefSeq" id="WP_077114625.1">
    <property type="nucleotide sequence ID" value="NZ_LOKT01000001.1"/>
</dbReference>
<reference evidence="5 6" key="1">
    <citation type="journal article" date="2016" name="Antonie Van Leeuwenhoek">
        <title>Nocardia donostiensis sp. nov., isolated from human respiratory specimens.</title>
        <authorList>
            <person name="Ercibengoa M."/>
            <person name="Bell M."/>
            <person name="Marimon J.M."/>
            <person name="Humrighouse B."/>
            <person name="Klenk H.P."/>
            <person name="Potter G."/>
            <person name="Perez-Trallero E."/>
        </authorList>
    </citation>
    <scope>NUCLEOTIDE SEQUENCE [LARGE SCALE GENOMIC DNA]</scope>
    <source>
        <strain evidence="5 6">X1655</strain>
    </source>
</reference>
<protein>
    <submittedName>
        <fullName evidence="5">GNAT family N-acetyltransferase</fullName>
    </submittedName>
</protein>
<dbReference type="Pfam" id="PF13302">
    <property type="entry name" value="Acetyltransf_3"/>
    <property type="match status" value="1"/>
</dbReference>
<organism evidence="5 6">
    <name type="scientific">Nocardia donostiensis</name>
    <dbReference type="NCBI Taxonomy" id="1538463"/>
    <lineage>
        <taxon>Bacteria</taxon>
        <taxon>Bacillati</taxon>
        <taxon>Actinomycetota</taxon>
        <taxon>Actinomycetes</taxon>
        <taxon>Mycobacteriales</taxon>
        <taxon>Nocardiaceae</taxon>
        <taxon>Nocardia</taxon>
    </lineage>
</organism>
<evidence type="ECO:0000256" key="3">
    <source>
        <dbReference type="ARBA" id="ARBA00038502"/>
    </source>
</evidence>
<accession>A0A1V2TM99</accession>
<dbReference type="PANTHER" id="PTHR43792">
    <property type="entry name" value="GNAT FAMILY, PUTATIVE (AFU_ORTHOLOGUE AFUA_3G00765)-RELATED-RELATED"/>
    <property type="match status" value="1"/>
</dbReference>